<protein>
    <submittedName>
        <fullName evidence="1">Uncharacterized protein</fullName>
    </submittedName>
</protein>
<dbReference type="EMBL" id="BDDD01000091">
    <property type="protein sequence ID" value="GAV58918.1"/>
    <property type="molecule type" value="Genomic_DNA"/>
</dbReference>
<evidence type="ECO:0000313" key="2">
    <source>
        <dbReference type="Proteomes" id="UP000187406"/>
    </source>
</evidence>
<reference evidence="2" key="1">
    <citation type="submission" date="2016-04" db="EMBL/GenBank/DDBJ databases">
        <title>Cephalotus genome sequencing.</title>
        <authorList>
            <person name="Fukushima K."/>
            <person name="Hasebe M."/>
            <person name="Fang X."/>
        </authorList>
    </citation>
    <scope>NUCLEOTIDE SEQUENCE [LARGE SCALE GENOMIC DNA]</scope>
    <source>
        <strain evidence="2">cv. St1</strain>
    </source>
</reference>
<keyword evidence="2" id="KW-1185">Reference proteome</keyword>
<comment type="caution">
    <text evidence="1">The sequence shown here is derived from an EMBL/GenBank/DDBJ whole genome shotgun (WGS) entry which is preliminary data.</text>
</comment>
<organism evidence="1 2">
    <name type="scientific">Cephalotus follicularis</name>
    <name type="common">Albany pitcher plant</name>
    <dbReference type="NCBI Taxonomy" id="3775"/>
    <lineage>
        <taxon>Eukaryota</taxon>
        <taxon>Viridiplantae</taxon>
        <taxon>Streptophyta</taxon>
        <taxon>Embryophyta</taxon>
        <taxon>Tracheophyta</taxon>
        <taxon>Spermatophyta</taxon>
        <taxon>Magnoliopsida</taxon>
        <taxon>eudicotyledons</taxon>
        <taxon>Gunneridae</taxon>
        <taxon>Pentapetalae</taxon>
        <taxon>rosids</taxon>
        <taxon>fabids</taxon>
        <taxon>Oxalidales</taxon>
        <taxon>Cephalotaceae</taxon>
        <taxon>Cephalotus</taxon>
    </lineage>
</organism>
<proteinExistence type="predicted"/>
<evidence type="ECO:0000313" key="1">
    <source>
        <dbReference type="EMBL" id="GAV58918.1"/>
    </source>
</evidence>
<dbReference type="InParanoid" id="A0A1Q3AT52"/>
<gene>
    <name evidence="1" type="ORF">CFOL_v3_02451</name>
</gene>
<name>A0A1Q3AT52_CEPFO</name>
<accession>A0A1Q3AT52</accession>
<dbReference type="Proteomes" id="UP000187406">
    <property type="component" value="Unassembled WGS sequence"/>
</dbReference>
<dbReference type="AlphaFoldDB" id="A0A1Q3AT52"/>
<sequence length="100" mass="11508">MGDAYLLLEKANDDSALIEQLGDENAELKRSSDVAGAQLEEVLRVQESILAEKRLALEELAVEKRTKEAVVHRNIKLLGLRQRWIETFWTSRLLQNFEML</sequence>